<reference evidence="1 2" key="1">
    <citation type="submission" date="2018-05" db="EMBL/GenBank/DDBJ databases">
        <title>Genomic Encyclopedia of Type Strains, Phase IV (KMG-V): Genome sequencing to study the core and pangenomes of soil and plant-associated prokaryotes.</title>
        <authorList>
            <person name="Whitman W."/>
        </authorList>
    </citation>
    <scope>NUCLEOTIDE SEQUENCE [LARGE SCALE GENOMIC DNA]</scope>
    <source>
        <strain evidence="1 2">SCZa-39</strain>
    </source>
</reference>
<sequence>MQFGNGNVVTIGGVGSGESLTYIDALGNQTSVTLLDSDLTHAAGNLHPVAVVPYGTIVNMNNAIFNVASAAMLTMTGTSNRAILSGGGQQILIRRKRCYHFQRYRSGGR</sequence>
<name>A0ABX5KBS6_9BURK</name>
<comment type="caution">
    <text evidence="1">The sequence shown here is derived from an EMBL/GenBank/DDBJ whole genome shotgun (WGS) entry which is preliminary data.</text>
</comment>
<accession>A0ABX5KBS6</accession>
<organism evidence="1 2">
    <name type="scientific">Paraburkholderia unamae</name>
    <dbReference type="NCBI Taxonomy" id="219649"/>
    <lineage>
        <taxon>Bacteria</taxon>
        <taxon>Pseudomonadati</taxon>
        <taxon>Pseudomonadota</taxon>
        <taxon>Betaproteobacteria</taxon>
        <taxon>Burkholderiales</taxon>
        <taxon>Burkholderiaceae</taxon>
        <taxon>Paraburkholderia</taxon>
    </lineage>
</organism>
<proteinExistence type="predicted"/>
<evidence type="ECO:0000313" key="1">
    <source>
        <dbReference type="EMBL" id="PVX73227.1"/>
    </source>
</evidence>
<keyword evidence="2" id="KW-1185">Reference proteome</keyword>
<gene>
    <name evidence="1" type="ORF">C7402_122117</name>
</gene>
<dbReference type="EMBL" id="QEOB01000022">
    <property type="protein sequence ID" value="PVX73227.1"/>
    <property type="molecule type" value="Genomic_DNA"/>
</dbReference>
<dbReference type="Proteomes" id="UP000245712">
    <property type="component" value="Unassembled WGS sequence"/>
</dbReference>
<evidence type="ECO:0000313" key="2">
    <source>
        <dbReference type="Proteomes" id="UP000245712"/>
    </source>
</evidence>
<protein>
    <submittedName>
        <fullName evidence="1">Uncharacterized protein</fullName>
    </submittedName>
</protein>